<dbReference type="PANTHER" id="PTHR43575:SF1">
    <property type="entry name" value="PROTEIN ABCI7, CHLOROPLASTIC"/>
    <property type="match status" value="1"/>
</dbReference>
<evidence type="ECO:0000313" key="3">
    <source>
        <dbReference type="Proteomes" id="UP000000771"/>
    </source>
</evidence>
<dbReference type="KEGG" id="afo:Afer_0561"/>
<dbReference type="InterPro" id="IPR055346">
    <property type="entry name" value="Fe-S_cluster_assembly_SufBD"/>
</dbReference>
<protein>
    <submittedName>
        <fullName evidence="2">SufBD protein</fullName>
    </submittedName>
</protein>
<dbReference type="Proteomes" id="UP000000771">
    <property type="component" value="Chromosome"/>
</dbReference>
<name>C7M3C1_ACIFD</name>
<reference evidence="2 3" key="1">
    <citation type="journal article" date="2009" name="Stand. Genomic Sci.">
        <title>Complete genome sequence of Acidimicrobium ferrooxidans type strain (ICP).</title>
        <authorList>
            <person name="Clum A."/>
            <person name="Nolan M."/>
            <person name="Lang E."/>
            <person name="Glavina Del Rio T."/>
            <person name="Tice H."/>
            <person name="Copeland A."/>
            <person name="Cheng J.F."/>
            <person name="Lucas S."/>
            <person name="Chen F."/>
            <person name="Bruce D."/>
            <person name="Goodwin L."/>
            <person name="Pitluck S."/>
            <person name="Ivanova N."/>
            <person name="Mavrommatis K."/>
            <person name="Mikhailova N."/>
            <person name="Pati A."/>
            <person name="Chen A."/>
            <person name="Palaniappan K."/>
            <person name="Goker M."/>
            <person name="Spring S."/>
            <person name="Land M."/>
            <person name="Hauser L."/>
            <person name="Chang Y.J."/>
            <person name="Jeffries C.C."/>
            <person name="Chain P."/>
            <person name="Bristow J."/>
            <person name="Eisen J.A."/>
            <person name="Markowitz V."/>
            <person name="Hugenholtz P."/>
            <person name="Kyrpides N.C."/>
            <person name="Klenk H.P."/>
            <person name="Lapidus A."/>
        </authorList>
    </citation>
    <scope>NUCLEOTIDE SEQUENCE [LARGE SCALE GENOMIC DNA]</scope>
    <source>
        <strain evidence="3">DSM 10331 / JCM 15462 / NBRC 103882 / ICP</strain>
    </source>
</reference>
<dbReference type="PANTHER" id="PTHR43575">
    <property type="entry name" value="PROTEIN ABCI7, CHLOROPLASTIC"/>
    <property type="match status" value="1"/>
</dbReference>
<feature type="domain" description="SUF system FeS cluster assembly SufBD core" evidence="1">
    <location>
        <begin position="169"/>
        <end position="368"/>
    </location>
</feature>
<proteinExistence type="predicted"/>
<evidence type="ECO:0000259" key="1">
    <source>
        <dbReference type="Pfam" id="PF01458"/>
    </source>
</evidence>
<dbReference type="RefSeq" id="WP_015798010.1">
    <property type="nucleotide sequence ID" value="NC_013124.1"/>
</dbReference>
<dbReference type="AlphaFoldDB" id="C7M3C1"/>
<dbReference type="STRING" id="525909.Afer_0561"/>
<dbReference type="Pfam" id="PF01458">
    <property type="entry name" value="SUFBD_core"/>
    <property type="match status" value="1"/>
</dbReference>
<keyword evidence="3" id="KW-1185">Reference proteome</keyword>
<gene>
    <name evidence="2" type="ordered locus">Afer_0561</name>
</gene>
<accession>C7M3C1</accession>
<dbReference type="HOGENOM" id="CLU_701372_0_0_11"/>
<dbReference type="InterPro" id="IPR000825">
    <property type="entry name" value="SUF_FeS_clus_asmbl_SufBD_core"/>
</dbReference>
<dbReference type="SUPFAM" id="SSF101960">
    <property type="entry name" value="Stabilizer of iron transporter SufD"/>
    <property type="match status" value="1"/>
</dbReference>
<organism evidence="2 3">
    <name type="scientific">Acidimicrobium ferrooxidans (strain DSM 10331 / JCM 15462 / NBRC 103882 / ICP)</name>
    <dbReference type="NCBI Taxonomy" id="525909"/>
    <lineage>
        <taxon>Bacteria</taxon>
        <taxon>Bacillati</taxon>
        <taxon>Actinomycetota</taxon>
        <taxon>Acidimicrobiia</taxon>
        <taxon>Acidimicrobiales</taxon>
        <taxon>Acidimicrobiaceae</taxon>
        <taxon>Acidimicrobium</taxon>
    </lineage>
</organism>
<dbReference type="EMBL" id="CP001631">
    <property type="protein sequence ID" value="ACU53515.1"/>
    <property type="molecule type" value="Genomic_DNA"/>
</dbReference>
<evidence type="ECO:0000313" key="2">
    <source>
        <dbReference type="EMBL" id="ACU53515.1"/>
    </source>
</evidence>
<dbReference type="eggNOG" id="COG0719">
    <property type="taxonomic scope" value="Bacteria"/>
</dbReference>
<dbReference type="InterPro" id="IPR037284">
    <property type="entry name" value="SUF_FeS_clus_asmbl_SufBD_sf"/>
</dbReference>
<sequence>MVRIFDREVAWELPSRSSAHADVVAALEPATEKLEAWRYSPIDDVSVASYAAVATETIDLGAARALLGAAGRSGGADVVVGPRGLVAAHEVEGSAVAGDRGADELITLDEEPFATLANLLAPERVELRLDGAAEAALIVGGSGHQSAAFAWIKIHITAPTTLWLVDGAGPETLASALVEVEVADGVHASLRHLSMGGAGSIGFLQLRTRLGADADLVVAEVAAQGGYHRTRSDVHLTGERARVRIRSAFVAGSGEVEEFRTFVVHAAPRTASDLLYKGALTGSGTSVYSGLITIEPAGHGSDAFQTNRNLLLSPEARAESVPNLDIQVSDVRCSHASTVGPLEAELVFALEAKGIDPDRAQRILADGFFADIADLSEGERALVRRALEERWLS</sequence>
<dbReference type="GO" id="GO:0016226">
    <property type="term" value="P:iron-sulfur cluster assembly"/>
    <property type="evidence" value="ECO:0007669"/>
    <property type="project" value="InterPro"/>
</dbReference>